<accession>A0AAD7K4J8</accession>
<protein>
    <submittedName>
        <fullName evidence="6">UbiA prenyltransferase family</fullName>
    </submittedName>
</protein>
<comment type="caution">
    <text evidence="6">The sequence shown here is derived from an EMBL/GenBank/DDBJ whole genome shotgun (WGS) entry which is preliminary data.</text>
</comment>
<dbReference type="InterPro" id="IPR050475">
    <property type="entry name" value="Prenyltransferase_related"/>
</dbReference>
<evidence type="ECO:0000256" key="3">
    <source>
        <dbReference type="ARBA" id="ARBA00022989"/>
    </source>
</evidence>
<evidence type="ECO:0000256" key="2">
    <source>
        <dbReference type="ARBA" id="ARBA00022692"/>
    </source>
</evidence>
<dbReference type="PANTHER" id="PTHR42723">
    <property type="entry name" value="CHLOROPHYLL SYNTHASE"/>
    <property type="match status" value="1"/>
</dbReference>
<dbReference type="PANTHER" id="PTHR42723:SF1">
    <property type="entry name" value="CHLOROPHYLL SYNTHASE, CHLOROPLASTIC"/>
    <property type="match status" value="1"/>
</dbReference>
<reference evidence="6" key="1">
    <citation type="submission" date="2023-03" db="EMBL/GenBank/DDBJ databases">
        <title>Massive genome expansion in bonnet fungi (Mycena s.s.) driven by repeated elements and novel gene families across ecological guilds.</title>
        <authorList>
            <consortium name="Lawrence Berkeley National Laboratory"/>
            <person name="Harder C.B."/>
            <person name="Miyauchi S."/>
            <person name="Viragh M."/>
            <person name="Kuo A."/>
            <person name="Thoen E."/>
            <person name="Andreopoulos B."/>
            <person name="Lu D."/>
            <person name="Skrede I."/>
            <person name="Drula E."/>
            <person name="Henrissat B."/>
            <person name="Morin E."/>
            <person name="Kohler A."/>
            <person name="Barry K."/>
            <person name="LaButti K."/>
            <person name="Morin E."/>
            <person name="Salamov A."/>
            <person name="Lipzen A."/>
            <person name="Mereny Z."/>
            <person name="Hegedus B."/>
            <person name="Baldrian P."/>
            <person name="Stursova M."/>
            <person name="Weitz H."/>
            <person name="Taylor A."/>
            <person name="Grigoriev I.V."/>
            <person name="Nagy L.G."/>
            <person name="Martin F."/>
            <person name="Kauserud H."/>
        </authorList>
    </citation>
    <scope>NUCLEOTIDE SEQUENCE</scope>
    <source>
        <strain evidence="6">CBHHK182m</strain>
    </source>
</reference>
<dbReference type="AlphaFoldDB" id="A0AAD7K4J8"/>
<feature type="transmembrane region" description="Helical" evidence="5">
    <location>
        <begin position="119"/>
        <end position="137"/>
    </location>
</feature>
<dbReference type="InterPro" id="IPR000537">
    <property type="entry name" value="UbiA_prenyltransferase"/>
</dbReference>
<dbReference type="Gene3D" id="1.10.357.140">
    <property type="entry name" value="UbiA prenyltransferase"/>
    <property type="match status" value="1"/>
</dbReference>
<sequence length="274" mass="31138">MNVCKGTFRRAQNALYFHLQTLCLFTKYDTKTILLPITLLAIASAPLSSAYHLPHVIFWIWFHLLQFNVSNQLLQPEEDALNKPDRPLPSNRLSLPQAILLRWCLVPLCLGLSDCYSVEALYVSIAVVALTFLYNEGSAHRQHWLIRNAVNAAGLACFEDWIPTVLTQLRRCQYSSQLAFFTTTVHAQDFRDELGDRAVGRRTIPITLPSVARYTVVVPLTLWSAGLTMAWKLDFAASISLISFSLFVGMRYILFNTVESDKVSYSWHNVRVVL</sequence>
<dbReference type="CDD" id="cd13965">
    <property type="entry name" value="PT_UbiA_3"/>
    <property type="match status" value="1"/>
</dbReference>
<proteinExistence type="predicted"/>
<gene>
    <name evidence="6" type="ORF">B0H16DRAFT_1659513</name>
</gene>
<dbReference type="GO" id="GO:0016020">
    <property type="term" value="C:membrane"/>
    <property type="evidence" value="ECO:0007669"/>
    <property type="project" value="UniProtKB-SubCell"/>
</dbReference>
<organism evidence="6 7">
    <name type="scientific">Mycena metata</name>
    <dbReference type="NCBI Taxonomy" id="1033252"/>
    <lineage>
        <taxon>Eukaryota</taxon>
        <taxon>Fungi</taxon>
        <taxon>Dikarya</taxon>
        <taxon>Basidiomycota</taxon>
        <taxon>Agaricomycotina</taxon>
        <taxon>Agaricomycetes</taxon>
        <taxon>Agaricomycetidae</taxon>
        <taxon>Agaricales</taxon>
        <taxon>Marasmiineae</taxon>
        <taxon>Mycenaceae</taxon>
        <taxon>Mycena</taxon>
    </lineage>
</organism>
<evidence type="ECO:0000256" key="4">
    <source>
        <dbReference type="ARBA" id="ARBA00023136"/>
    </source>
</evidence>
<dbReference type="InterPro" id="IPR044878">
    <property type="entry name" value="UbiA_sf"/>
</dbReference>
<dbReference type="Proteomes" id="UP001215598">
    <property type="component" value="Unassembled WGS sequence"/>
</dbReference>
<comment type="subcellular location">
    <subcellularLocation>
        <location evidence="1">Membrane</location>
        <topology evidence="1">Multi-pass membrane protein</topology>
    </subcellularLocation>
</comment>
<keyword evidence="7" id="KW-1185">Reference proteome</keyword>
<feature type="transmembrane region" description="Helical" evidence="5">
    <location>
        <begin position="33"/>
        <end position="51"/>
    </location>
</feature>
<keyword evidence="2 5" id="KW-0812">Transmembrane</keyword>
<dbReference type="Pfam" id="PF01040">
    <property type="entry name" value="UbiA"/>
    <property type="match status" value="1"/>
</dbReference>
<keyword evidence="4 5" id="KW-0472">Membrane</keyword>
<keyword evidence="3 5" id="KW-1133">Transmembrane helix</keyword>
<evidence type="ECO:0000256" key="1">
    <source>
        <dbReference type="ARBA" id="ARBA00004141"/>
    </source>
</evidence>
<dbReference type="EMBL" id="JARKIB010000008">
    <property type="protein sequence ID" value="KAJ7777002.1"/>
    <property type="molecule type" value="Genomic_DNA"/>
</dbReference>
<feature type="transmembrane region" description="Helical" evidence="5">
    <location>
        <begin position="211"/>
        <end position="229"/>
    </location>
</feature>
<name>A0AAD7K4J8_9AGAR</name>
<evidence type="ECO:0000313" key="7">
    <source>
        <dbReference type="Proteomes" id="UP001215598"/>
    </source>
</evidence>
<evidence type="ECO:0000256" key="5">
    <source>
        <dbReference type="SAM" id="Phobius"/>
    </source>
</evidence>
<dbReference type="GO" id="GO:0016765">
    <property type="term" value="F:transferase activity, transferring alkyl or aryl (other than methyl) groups"/>
    <property type="evidence" value="ECO:0007669"/>
    <property type="project" value="InterPro"/>
</dbReference>
<evidence type="ECO:0000313" key="6">
    <source>
        <dbReference type="EMBL" id="KAJ7777002.1"/>
    </source>
</evidence>
<feature type="transmembrane region" description="Helical" evidence="5">
    <location>
        <begin position="235"/>
        <end position="254"/>
    </location>
</feature>